<dbReference type="EMBL" id="HBKN01005790">
    <property type="protein sequence ID" value="CAE2259396.1"/>
    <property type="molecule type" value="Transcribed_RNA"/>
</dbReference>
<feature type="compositionally biased region" description="Polar residues" evidence="3">
    <location>
        <begin position="481"/>
        <end position="496"/>
    </location>
</feature>
<protein>
    <recommendedName>
        <fullName evidence="4">UBC core domain-containing protein</fullName>
    </recommendedName>
</protein>
<name>A0A7S4JCN0_GUITH</name>
<dbReference type="Pfam" id="PF23044">
    <property type="entry name" value="SH3-C_UBE2O"/>
    <property type="match status" value="1"/>
</dbReference>
<dbReference type="Gene3D" id="3.10.110.10">
    <property type="entry name" value="Ubiquitin Conjugating Enzyme"/>
    <property type="match status" value="1"/>
</dbReference>
<dbReference type="CDD" id="cd23837">
    <property type="entry name" value="UBCc_UBE2O"/>
    <property type="match status" value="1"/>
</dbReference>
<dbReference type="Pfam" id="PF23043">
    <property type="entry name" value="SH3-B_UBE2O"/>
    <property type="match status" value="1"/>
</dbReference>
<dbReference type="SMART" id="SM00212">
    <property type="entry name" value="UBCc"/>
    <property type="match status" value="1"/>
</dbReference>
<dbReference type="Pfam" id="PF23046">
    <property type="entry name" value="tSH3-B_UBE2O"/>
    <property type="match status" value="1"/>
</dbReference>
<evidence type="ECO:0000256" key="3">
    <source>
        <dbReference type="SAM" id="MobiDB-lite"/>
    </source>
</evidence>
<dbReference type="GO" id="GO:0061631">
    <property type="term" value="F:ubiquitin conjugating enzyme activity"/>
    <property type="evidence" value="ECO:0007669"/>
    <property type="project" value="TreeGrafter"/>
</dbReference>
<feature type="region of interest" description="Disordered" evidence="3">
    <location>
        <begin position="404"/>
        <end position="427"/>
    </location>
</feature>
<keyword evidence="1" id="KW-0808">Transferase</keyword>
<reference evidence="5" key="1">
    <citation type="submission" date="2021-01" db="EMBL/GenBank/DDBJ databases">
        <authorList>
            <person name="Corre E."/>
            <person name="Pelletier E."/>
            <person name="Niang G."/>
            <person name="Scheremetjew M."/>
            <person name="Finn R."/>
            <person name="Kale V."/>
            <person name="Holt S."/>
            <person name="Cochrane G."/>
            <person name="Meng A."/>
            <person name="Brown T."/>
            <person name="Cohen L."/>
        </authorList>
    </citation>
    <scope>NUCLEOTIDE SEQUENCE</scope>
    <source>
        <strain evidence="5">CCMP 2712</strain>
    </source>
</reference>
<dbReference type="InterPro" id="IPR057734">
    <property type="entry name" value="UBE2O-like_SH3-C"/>
</dbReference>
<proteinExistence type="predicted"/>
<dbReference type="InterPro" id="IPR057735">
    <property type="entry name" value="UBE2O-like_tSH3-B"/>
</dbReference>
<evidence type="ECO:0000259" key="4">
    <source>
        <dbReference type="PROSITE" id="PS50127"/>
    </source>
</evidence>
<accession>A0A7S4JCN0</accession>
<dbReference type="PANTHER" id="PTHR46116:SF15">
    <property type="entry name" value="(E3-INDEPENDENT) E2 UBIQUITIN-CONJUGATING ENZYME"/>
    <property type="match status" value="1"/>
</dbReference>
<keyword evidence="2" id="KW-0833">Ubl conjugation pathway</keyword>
<dbReference type="SUPFAM" id="SSF54495">
    <property type="entry name" value="UBC-like"/>
    <property type="match status" value="1"/>
</dbReference>
<sequence>MELITDLRVLDRTLLHGDTVIHDRKKGVVTSTRIHVDIRFSDGMLINDVDTRDMRHLQPMRQGNWVVSEGWLGRVLNCKEDIVVRFDDGASCLVSSNSSSDLVPVQKMYERSPFFPSMMVKANNPDTFKNSQWIFGSYERQTKGVIVSIKPSEVLVVWITALQGASSLPPRVNCAPDQLQVLNHFGNTWWRLGDRGSYPRDEGVPFDDISNCCEVIATRTEVDIKYMDGTSASSVSAVDTHMFNPGPHEFYPGDLLCEKDNSAPVSRSNLYVVISADERSRMALVRKVLDEGQVAEPTDANKNDYEVMSAFDLQAHQDFSFRMGDVVVRLETGACTDGGKPSGNEEESTSKGMKEEDENSASEKPAGNVAAHENGSLEGGDVQGIPTATRLDTEERTCAWESAAGGSCDHQAGDAEQNSGEKEERAWNGSVGEVVDIEPNGKILVAWLGGEISVVHPEKIYRVAIEEEMEEAMFFLQDQNANKPSNNEEQSTNVVVSTGRVEQEPEKSVARVVFPTVTTFGTAIMSLPVVGSLLKSTLSTARMIFSQLFRFFFVPFGNFLPQITTGFFASNSLLTDIRPKGEGARDVTAVVNITNGAYDPIVNNGDAEAAAAVGKFEGINHNSEFMSATSELSKFDDVGARKEQGCTELLLDASMSLQEEKKQEAGEAEAKCCEEIQFEKVHIVESEKGWDGHHYAARVEAPRNAGKFMNRVQKEWNLLRNTLPQDIFVVVYEDRCDLMQAVIKGPQGTPYADGLFFFDIQLPPEYPEMPPRVHYHAHGDRLNPNLYENGKVCLSLLGTWSGTSVESWDPKKSNILQVLVSIQGLILVPEPFYNEPSYEQYRGTAEGIRASKQYNESALLLTLQSILISCKNAPVHFKDLARVHYKEVRERLLERSALKLQEARAESADQSEDGSASLGFVLSLERILSKLQAAMASLE</sequence>
<evidence type="ECO:0000256" key="2">
    <source>
        <dbReference type="ARBA" id="ARBA00022786"/>
    </source>
</evidence>
<feature type="region of interest" description="Disordered" evidence="3">
    <location>
        <begin position="333"/>
        <end position="385"/>
    </location>
</feature>
<dbReference type="Pfam" id="PF00179">
    <property type="entry name" value="UQ_con"/>
    <property type="match status" value="1"/>
</dbReference>
<dbReference type="AlphaFoldDB" id="A0A7S4JCN0"/>
<organism evidence="5">
    <name type="scientific">Guillardia theta</name>
    <name type="common">Cryptophyte</name>
    <name type="synonym">Cryptomonas phi</name>
    <dbReference type="NCBI Taxonomy" id="55529"/>
    <lineage>
        <taxon>Eukaryota</taxon>
        <taxon>Cryptophyceae</taxon>
        <taxon>Pyrenomonadales</taxon>
        <taxon>Geminigeraceae</taxon>
        <taxon>Guillardia</taxon>
    </lineage>
</organism>
<evidence type="ECO:0000256" key="1">
    <source>
        <dbReference type="ARBA" id="ARBA00022679"/>
    </source>
</evidence>
<feature type="region of interest" description="Disordered" evidence="3">
    <location>
        <begin position="481"/>
        <end position="500"/>
    </location>
</feature>
<dbReference type="InterPro" id="IPR000608">
    <property type="entry name" value="UBC"/>
</dbReference>
<feature type="domain" description="UBC core" evidence="4">
    <location>
        <begin position="707"/>
        <end position="867"/>
    </location>
</feature>
<gene>
    <name evidence="5" type="ORF">GTHE00462_LOCUS4660</name>
</gene>
<evidence type="ECO:0000313" key="5">
    <source>
        <dbReference type="EMBL" id="CAE2259396.1"/>
    </source>
</evidence>
<dbReference type="InterPro" id="IPR016135">
    <property type="entry name" value="UBQ-conjugating_enzyme/RWD"/>
</dbReference>
<dbReference type="InterPro" id="IPR057733">
    <property type="entry name" value="UBE2O-like_SH3-B"/>
</dbReference>
<dbReference type="PROSITE" id="PS50127">
    <property type="entry name" value="UBC_2"/>
    <property type="match status" value="1"/>
</dbReference>
<dbReference type="PANTHER" id="PTHR46116">
    <property type="entry name" value="(E3-INDEPENDENT) E2 UBIQUITIN-CONJUGATING ENZYME"/>
    <property type="match status" value="1"/>
</dbReference>